<comment type="caution">
    <text evidence="13">The sequence shown here is derived from an EMBL/GenBank/DDBJ whole genome shotgun (WGS) entry which is preliminary data.</text>
</comment>
<evidence type="ECO:0000313" key="14">
    <source>
        <dbReference type="Proteomes" id="UP000674143"/>
    </source>
</evidence>
<feature type="transmembrane region" description="Helical" evidence="12">
    <location>
        <begin position="207"/>
        <end position="229"/>
    </location>
</feature>
<dbReference type="KEGG" id="loi:92360803"/>
<reference evidence="14" key="1">
    <citation type="journal article" date="2021" name="Microbiol. Resour. Announc.">
        <title>LGAAP: Leishmaniinae Genome Assembly and Annotation Pipeline.</title>
        <authorList>
            <person name="Almutairi H."/>
            <person name="Urbaniak M.D."/>
            <person name="Bates M.D."/>
            <person name="Jariyapan N."/>
            <person name="Kwakye-Nuako G."/>
            <person name="Thomaz-Soccol V."/>
            <person name="Al-Salem W.S."/>
            <person name="Dillon R.J."/>
            <person name="Bates P.A."/>
            <person name="Gatherer D."/>
        </authorList>
    </citation>
    <scope>NUCLEOTIDE SEQUENCE [LARGE SCALE GENOMIC DNA]</scope>
</reference>
<evidence type="ECO:0000256" key="12">
    <source>
        <dbReference type="RuleBase" id="RU361115"/>
    </source>
</evidence>
<keyword evidence="14" id="KW-1185">Reference proteome</keyword>
<keyword evidence="10 12" id="KW-0275">Fatty acid biosynthesis</keyword>
<dbReference type="GO" id="GO:0009922">
    <property type="term" value="F:fatty acid elongase activity"/>
    <property type="evidence" value="ECO:0007669"/>
    <property type="project" value="InterPro"/>
</dbReference>
<evidence type="ECO:0000256" key="2">
    <source>
        <dbReference type="ARBA" id="ARBA00007263"/>
    </source>
</evidence>
<dbReference type="EMBL" id="JAFHLR010000014">
    <property type="protein sequence ID" value="KAG5483739.1"/>
    <property type="molecule type" value="Genomic_DNA"/>
</dbReference>
<evidence type="ECO:0000256" key="5">
    <source>
        <dbReference type="ARBA" id="ARBA00022692"/>
    </source>
</evidence>
<evidence type="ECO:0000256" key="9">
    <source>
        <dbReference type="ARBA" id="ARBA00023136"/>
    </source>
</evidence>
<dbReference type="PANTHER" id="PTHR11157">
    <property type="entry name" value="FATTY ACID ACYL TRANSFERASE-RELATED"/>
    <property type="match status" value="1"/>
</dbReference>
<dbReference type="GO" id="GO:0019367">
    <property type="term" value="P:fatty acid elongation, saturated fatty acid"/>
    <property type="evidence" value="ECO:0007669"/>
    <property type="project" value="TreeGrafter"/>
</dbReference>
<keyword evidence="6 12" id="KW-0276">Fatty acid metabolism</keyword>
<keyword evidence="5 12" id="KW-0812">Transmembrane</keyword>
<feature type="transmembrane region" description="Helical" evidence="12">
    <location>
        <begin position="241"/>
        <end position="265"/>
    </location>
</feature>
<dbReference type="RefSeq" id="XP_067064678.1">
    <property type="nucleotide sequence ID" value="XM_067206869.1"/>
</dbReference>
<evidence type="ECO:0000313" key="13">
    <source>
        <dbReference type="EMBL" id="KAG5483739.1"/>
    </source>
</evidence>
<feature type="transmembrane region" description="Helical" evidence="12">
    <location>
        <begin position="71"/>
        <end position="87"/>
    </location>
</feature>
<reference evidence="14" key="2">
    <citation type="journal article" date="2021" name="Sci. Data">
        <title>Chromosome-scale genome sequencing, assembly and annotation of six genomes from subfamily Leishmaniinae.</title>
        <authorList>
            <person name="Almutairi H."/>
            <person name="Urbaniak M.D."/>
            <person name="Bates M.D."/>
            <person name="Jariyapan N."/>
            <person name="Kwakye-Nuako G."/>
            <person name="Thomaz Soccol V."/>
            <person name="Al-Salem W.S."/>
            <person name="Dillon R.J."/>
            <person name="Bates P.A."/>
            <person name="Gatherer D."/>
        </authorList>
    </citation>
    <scope>NUCLEOTIDE SEQUENCE [LARGE SCALE GENOMIC DNA]</scope>
</reference>
<dbReference type="GO" id="GO:0034625">
    <property type="term" value="P:fatty acid elongation, monounsaturated fatty acid"/>
    <property type="evidence" value="ECO:0007669"/>
    <property type="project" value="TreeGrafter"/>
</dbReference>
<dbReference type="GO" id="GO:0005789">
    <property type="term" value="C:endoplasmic reticulum membrane"/>
    <property type="evidence" value="ECO:0007669"/>
    <property type="project" value="TreeGrafter"/>
</dbReference>
<dbReference type="Proteomes" id="UP000674143">
    <property type="component" value="Unassembled WGS sequence"/>
</dbReference>
<evidence type="ECO:0000256" key="6">
    <source>
        <dbReference type="ARBA" id="ARBA00022832"/>
    </source>
</evidence>
<keyword evidence="8 12" id="KW-0443">Lipid metabolism</keyword>
<comment type="similarity">
    <text evidence="2 12">Belongs to the ELO family.</text>
</comment>
<dbReference type="PANTHER" id="PTHR11157:SF105">
    <property type="entry name" value="ELONGATION OF FATTY ACIDS PROTEIN"/>
    <property type="match status" value="1"/>
</dbReference>
<evidence type="ECO:0000256" key="10">
    <source>
        <dbReference type="ARBA" id="ARBA00023160"/>
    </source>
</evidence>
<dbReference type="Pfam" id="PF01151">
    <property type="entry name" value="ELO"/>
    <property type="match status" value="1"/>
</dbReference>
<evidence type="ECO:0000256" key="8">
    <source>
        <dbReference type="ARBA" id="ARBA00023098"/>
    </source>
</evidence>
<dbReference type="GO" id="GO:0034626">
    <property type="term" value="P:fatty acid elongation, polyunsaturated fatty acid"/>
    <property type="evidence" value="ECO:0007669"/>
    <property type="project" value="TreeGrafter"/>
</dbReference>
<dbReference type="SMR" id="A0A836KQE1"/>
<keyword evidence="3 12" id="KW-0444">Lipid biosynthesis</keyword>
<keyword evidence="7 12" id="KW-1133">Transmembrane helix</keyword>
<feature type="transmembrane region" description="Helical" evidence="12">
    <location>
        <begin position="290"/>
        <end position="309"/>
    </location>
</feature>
<organism evidence="13 14">
    <name type="scientific">Leishmania orientalis</name>
    <dbReference type="NCBI Taxonomy" id="2249476"/>
    <lineage>
        <taxon>Eukaryota</taxon>
        <taxon>Discoba</taxon>
        <taxon>Euglenozoa</taxon>
        <taxon>Kinetoplastea</taxon>
        <taxon>Metakinetoplastina</taxon>
        <taxon>Trypanosomatida</taxon>
        <taxon>Trypanosomatidae</taxon>
        <taxon>Leishmaniinae</taxon>
        <taxon>Leishmania</taxon>
    </lineage>
</organism>
<evidence type="ECO:0000256" key="4">
    <source>
        <dbReference type="ARBA" id="ARBA00022679"/>
    </source>
</evidence>
<feature type="transmembrane region" description="Helical" evidence="12">
    <location>
        <begin position="183"/>
        <end position="201"/>
    </location>
</feature>
<name>A0A836KQE1_9TRYP</name>
<dbReference type="InterPro" id="IPR002076">
    <property type="entry name" value="ELO_fam"/>
</dbReference>
<keyword evidence="4 12" id="KW-0808">Transferase</keyword>
<dbReference type="GO" id="GO:0030148">
    <property type="term" value="P:sphingolipid biosynthetic process"/>
    <property type="evidence" value="ECO:0007669"/>
    <property type="project" value="TreeGrafter"/>
</dbReference>
<dbReference type="GeneID" id="92360803"/>
<evidence type="ECO:0000256" key="1">
    <source>
        <dbReference type="ARBA" id="ARBA00004141"/>
    </source>
</evidence>
<protein>
    <recommendedName>
        <fullName evidence="11 12">Elongation of fatty acids protein</fullName>
        <ecNumber evidence="12">2.3.1.-</ecNumber>
    </recommendedName>
</protein>
<evidence type="ECO:0000256" key="7">
    <source>
        <dbReference type="ARBA" id="ARBA00022989"/>
    </source>
</evidence>
<dbReference type="EC" id="2.3.1.-" evidence="12"/>
<dbReference type="GO" id="GO:0042761">
    <property type="term" value="P:very long-chain fatty acid biosynthetic process"/>
    <property type="evidence" value="ECO:0007669"/>
    <property type="project" value="TreeGrafter"/>
</dbReference>
<comment type="catalytic activity">
    <reaction evidence="12">
        <text>an acyl-CoA + malonyl-CoA + H(+) = a 3-oxoacyl-CoA + CO2 + CoA</text>
        <dbReference type="Rhea" id="RHEA:50252"/>
        <dbReference type="ChEBI" id="CHEBI:15378"/>
        <dbReference type="ChEBI" id="CHEBI:16526"/>
        <dbReference type="ChEBI" id="CHEBI:57287"/>
        <dbReference type="ChEBI" id="CHEBI:57384"/>
        <dbReference type="ChEBI" id="CHEBI:58342"/>
        <dbReference type="ChEBI" id="CHEBI:90726"/>
    </reaction>
    <physiologicalReaction direction="left-to-right" evidence="12">
        <dbReference type="Rhea" id="RHEA:50253"/>
    </physiologicalReaction>
</comment>
<evidence type="ECO:0000256" key="3">
    <source>
        <dbReference type="ARBA" id="ARBA00022516"/>
    </source>
</evidence>
<keyword evidence="9 12" id="KW-0472">Membrane</keyword>
<gene>
    <name evidence="13" type="ORF">LSCM4_04892</name>
</gene>
<proteinExistence type="inferred from homology"/>
<dbReference type="AlphaFoldDB" id="A0A836KQE1"/>
<sequence>MPAIWRLRTSAWCTTAPVLPRPFLEKTPRRSRLRTASVRSRGGKMQWLDNYGDHRYDGHAVQKWLETNVDVCVYIAGAYLAFVFSGPKVMKALFNGKPPVSIIKKAWALWNIALSVFSMYGWLRVGPPLLRHLMKDGLHDTLCTFHDDEFYTTKVGFAIGMFAISKVPEFIDTVFLLTKGVKLSFLSWFHHVTTFLFAWYSYQKGTSIFICAAAMNYFVHSIMYLYFFLSEVGYKDLVKPYAMYITLLQIAQMVGGLFVSGYVTFQKLTEDSTKPSNCPGTSLSSARAQLVIYIFNFYLFSEMFIKGYVLPRKAGGTPRTAAAKKVE</sequence>
<feature type="transmembrane region" description="Helical" evidence="12">
    <location>
        <begin position="107"/>
        <end position="125"/>
    </location>
</feature>
<evidence type="ECO:0000256" key="11">
    <source>
        <dbReference type="ARBA" id="ARBA00044291"/>
    </source>
</evidence>
<comment type="subcellular location">
    <subcellularLocation>
        <location evidence="1">Membrane</location>
        <topology evidence="1">Multi-pass membrane protein</topology>
    </subcellularLocation>
</comment>
<accession>A0A836KQE1</accession>